<evidence type="ECO:0000313" key="7">
    <source>
        <dbReference type="EMBL" id="AWH94147.1"/>
    </source>
</evidence>
<dbReference type="KEGG" id="dlu:A6035_17585"/>
<protein>
    <recommendedName>
        <fullName evidence="1">Neutral/alkaline non-lysosomal ceramidase C-terminal domain-containing protein</fullName>
    </recommendedName>
</protein>
<dbReference type="EMBL" id="CP015452">
    <property type="protein sequence ID" value="AWH94163.1"/>
    <property type="molecule type" value="Genomic_DNA"/>
</dbReference>
<feature type="domain" description="Neutral/alkaline non-lysosomal ceramidase C-terminal" evidence="1">
    <location>
        <begin position="2"/>
        <end position="66"/>
    </location>
</feature>
<evidence type="ECO:0000313" key="5">
    <source>
        <dbReference type="EMBL" id="AWH94136.1"/>
    </source>
</evidence>
<dbReference type="EMBL" id="CP015451">
    <property type="protein sequence ID" value="AWH94136.1"/>
    <property type="molecule type" value="Genomic_DNA"/>
</dbReference>
<dbReference type="KEGG" id="dlu:A6035_17460"/>
<dbReference type="EMBL" id="CP015451">
    <property type="protein sequence ID" value="AWH94131.1"/>
    <property type="molecule type" value="Genomic_DNA"/>
</dbReference>
<dbReference type="KEGG" id="dlu:A6035_17430"/>
<dbReference type="EMBL" id="CP015451">
    <property type="protein sequence ID" value="AWH94147.1"/>
    <property type="molecule type" value="Genomic_DNA"/>
</dbReference>
<dbReference type="Gene3D" id="2.60.40.2300">
    <property type="entry name" value="Neutral/alkaline non-lysosomal ceramidase, C-terminal domain"/>
    <property type="match status" value="1"/>
</dbReference>
<dbReference type="AlphaFoldDB" id="A0A2S1RCW2"/>
<keyword evidence="10" id="KW-1185">Reference proteome</keyword>
<reference evidence="5 10" key="1">
    <citation type="submission" date="2016-04" db="EMBL/GenBank/DDBJ databases">
        <title>Complete genome sequence of Dietzia lutea YIM 80766T, a strain isolated from desert soil in Egypt.</title>
        <authorList>
            <person name="Zhao J."/>
            <person name="Hu B."/>
            <person name="Geng S."/>
            <person name="Nie Y."/>
            <person name="Tang Y."/>
        </authorList>
    </citation>
    <scope>NUCLEOTIDE SEQUENCE [LARGE SCALE GENOMIC DNA]</scope>
    <source>
        <strain evidence="5 10">YIM 80766</strain>
        <plasmid evidence="5 10">unnamed2</plasmid>
        <plasmid evidence="8 10">unnamed3</plasmid>
    </source>
</reference>
<dbReference type="RefSeq" id="WP_244192502.1">
    <property type="nucleotide sequence ID" value="NZ_CP015451.1"/>
</dbReference>
<evidence type="ECO:0000313" key="4">
    <source>
        <dbReference type="EMBL" id="AWH94131.1"/>
    </source>
</evidence>
<dbReference type="EMBL" id="CP015449">
    <property type="protein sequence ID" value="AWH91081.1"/>
    <property type="molecule type" value="Genomic_DNA"/>
</dbReference>
<dbReference type="Proteomes" id="UP000244928">
    <property type="component" value="Chromosome"/>
</dbReference>
<geneLocation type="plasmid" evidence="8 10">
    <name>unnamed3</name>
</geneLocation>
<evidence type="ECO:0000313" key="8">
    <source>
        <dbReference type="EMBL" id="AWH94163.1"/>
    </source>
</evidence>
<evidence type="ECO:0000259" key="1">
    <source>
        <dbReference type="Pfam" id="PF17048"/>
    </source>
</evidence>
<gene>
    <name evidence="2" type="ORF">A6035_01585</name>
    <name evidence="3" type="ORF">A6035_01620</name>
    <name evidence="4" type="ORF">A6035_17430</name>
    <name evidence="5" type="ORF">A6035_17460</name>
    <name evidence="6" type="ORF">A6035_17495</name>
    <name evidence="7" type="ORF">A6035_17585</name>
    <name evidence="8" type="ORF">A6035_17710</name>
    <name evidence="9" type="ORF">A6035_17740</name>
</gene>
<sequence length="67" mass="7421">MRVHDDGDWSTIIVFEGLLTVTNALITWDIPPGTPAGEYRVVYTASGRGLDGRLFPVRGESRAFDVR</sequence>
<dbReference type="KEGG" id="dlu:A6035_17710"/>
<keyword evidence="5" id="KW-0614">Plasmid</keyword>
<evidence type="ECO:0000313" key="9">
    <source>
        <dbReference type="EMBL" id="AWH94168.1"/>
    </source>
</evidence>
<dbReference type="Pfam" id="PF17048">
    <property type="entry name" value="Ceramidse_alk_C"/>
    <property type="match status" value="1"/>
</dbReference>
<dbReference type="EMBL" id="CP015449">
    <property type="protein sequence ID" value="AWH91084.1"/>
    <property type="molecule type" value="Genomic_DNA"/>
</dbReference>
<accession>A0A2S1RCW2</accession>
<organism evidence="5 10">
    <name type="scientific">Dietzia lutea</name>
    <dbReference type="NCBI Taxonomy" id="546160"/>
    <lineage>
        <taxon>Bacteria</taxon>
        <taxon>Bacillati</taxon>
        <taxon>Actinomycetota</taxon>
        <taxon>Actinomycetes</taxon>
        <taxon>Mycobacteriales</taxon>
        <taxon>Dietziaceae</taxon>
        <taxon>Dietzia</taxon>
    </lineage>
</organism>
<evidence type="ECO:0000313" key="6">
    <source>
        <dbReference type="EMBL" id="AWH94141.1"/>
    </source>
</evidence>
<evidence type="ECO:0000313" key="10">
    <source>
        <dbReference type="Proteomes" id="UP000244928"/>
    </source>
</evidence>
<evidence type="ECO:0000313" key="2">
    <source>
        <dbReference type="EMBL" id="AWH91081.1"/>
    </source>
</evidence>
<dbReference type="KEGG" id="dlu:A6035_17740"/>
<dbReference type="EMBL" id="CP015452">
    <property type="protein sequence ID" value="AWH94168.1"/>
    <property type="molecule type" value="Genomic_DNA"/>
</dbReference>
<dbReference type="InterPro" id="IPR038445">
    <property type="entry name" value="NCDase_C_sf"/>
</dbReference>
<dbReference type="Proteomes" id="UP000244928">
    <property type="component" value="Plasmid unnamed3"/>
</dbReference>
<dbReference type="EMBL" id="CP015451">
    <property type="protein sequence ID" value="AWH94141.1"/>
    <property type="molecule type" value="Genomic_DNA"/>
</dbReference>
<geneLocation type="plasmid" evidence="5 10">
    <name>unnamed2</name>
</geneLocation>
<proteinExistence type="predicted"/>
<dbReference type="KEGG" id="dlu:A6035_17495"/>
<dbReference type="InterPro" id="IPR031331">
    <property type="entry name" value="NEUT/ALK_ceramidase_C"/>
</dbReference>
<evidence type="ECO:0000313" key="3">
    <source>
        <dbReference type="EMBL" id="AWH91084.1"/>
    </source>
</evidence>
<name>A0A2S1RCW2_9ACTN</name>
<dbReference type="KEGG" id="dlu:A6035_01620"/>
<dbReference type="Proteomes" id="UP000244928">
    <property type="component" value="Plasmid unnamed2"/>
</dbReference>
<dbReference type="KEGG" id="dlu:A6035_01585"/>